<evidence type="ECO:0000256" key="2">
    <source>
        <dbReference type="ARBA" id="ARBA00022723"/>
    </source>
</evidence>
<sequence length="195" mass="21686">MKRVRLIRHAESAPNGPLSQQAGYLQSEDRGGRHAFRVALYSLLVGSIYDGDHNLRTVSKSEDEMKGSCACGAVGYEIDSIDTPISHCHCSTCRKTHAAAYVSTAGVLREHFKWTQGLDALRAFQSSPGKIRHFCSRCGSHLAAERNGSAAMIVRVATLDEEPGSRPKYHIWTEQDVAWLDGEDLPRYSQWQPDR</sequence>
<keyword evidence="3" id="KW-0862">Zinc</keyword>
<reference evidence="6 7" key="1">
    <citation type="submission" date="2019-09" db="EMBL/GenBank/DDBJ databases">
        <authorList>
            <person name="Chandra G."/>
            <person name="Truman W A."/>
        </authorList>
    </citation>
    <scope>NUCLEOTIDE SEQUENCE [LARGE SCALE GENOMIC DNA]</scope>
    <source>
        <strain evidence="6">PS854</strain>
    </source>
</reference>
<keyword evidence="4" id="KW-0456">Lyase</keyword>
<name>A0A5E7IIS2_PSEFL</name>
<evidence type="ECO:0000313" key="6">
    <source>
        <dbReference type="EMBL" id="VVO76448.1"/>
    </source>
</evidence>
<dbReference type="GO" id="GO:0016846">
    <property type="term" value="F:carbon-sulfur lyase activity"/>
    <property type="evidence" value="ECO:0007669"/>
    <property type="project" value="InterPro"/>
</dbReference>
<organism evidence="6 7">
    <name type="scientific">Pseudomonas fluorescens</name>
    <dbReference type="NCBI Taxonomy" id="294"/>
    <lineage>
        <taxon>Bacteria</taxon>
        <taxon>Pseudomonadati</taxon>
        <taxon>Pseudomonadota</taxon>
        <taxon>Gammaproteobacteria</taxon>
        <taxon>Pseudomonadales</taxon>
        <taxon>Pseudomonadaceae</taxon>
        <taxon>Pseudomonas</taxon>
    </lineage>
</organism>
<dbReference type="SUPFAM" id="SSF51316">
    <property type="entry name" value="Mss4-like"/>
    <property type="match status" value="1"/>
</dbReference>
<evidence type="ECO:0000256" key="1">
    <source>
        <dbReference type="ARBA" id="ARBA00005495"/>
    </source>
</evidence>
<dbReference type="PROSITE" id="PS51891">
    <property type="entry name" value="CENP_V_GFA"/>
    <property type="match status" value="1"/>
</dbReference>
<proteinExistence type="inferred from homology"/>
<dbReference type="Gene3D" id="3.90.1590.10">
    <property type="entry name" value="glutathione-dependent formaldehyde- activating enzyme (gfa)"/>
    <property type="match status" value="1"/>
</dbReference>
<evidence type="ECO:0000313" key="7">
    <source>
        <dbReference type="Proteomes" id="UP000327111"/>
    </source>
</evidence>
<dbReference type="PANTHER" id="PTHR33337:SF40">
    <property type="entry name" value="CENP-V_GFA DOMAIN-CONTAINING PROTEIN-RELATED"/>
    <property type="match status" value="1"/>
</dbReference>
<gene>
    <name evidence="6" type="ORF">PS854_01570</name>
</gene>
<feature type="domain" description="CENP-V/GFA" evidence="5">
    <location>
        <begin position="65"/>
        <end position="170"/>
    </location>
</feature>
<keyword evidence="2" id="KW-0479">Metal-binding</keyword>
<dbReference type="InterPro" id="IPR011057">
    <property type="entry name" value="Mss4-like_sf"/>
</dbReference>
<dbReference type="PANTHER" id="PTHR33337">
    <property type="entry name" value="GFA DOMAIN-CONTAINING PROTEIN"/>
    <property type="match status" value="1"/>
</dbReference>
<dbReference type="GO" id="GO:0046872">
    <property type="term" value="F:metal ion binding"/>
    <property type="evidence" value="ECO:0007669"/>
    <property type="project" value="UniProtKB-KW"/>
</dbReference>
<dbReference type="Proteomes" id="UP000327111">
    <property type="component" value="Unassembled WGS sequence"/>
</dbReference>
<dbReference type="InterPro" id="IPR006913">
    <property type="entry name" value="CENP-V/GFA"/>
</dbReference>
<comment type="similarity">
    <text evidence="1">Belongs to the Gfa family.</text>
</comment>
<accession>A0A5E7IIS2</accession>
<dbReference type="AlphaFoldDB" id="A0A5E7IIS2"/>
<evidence type="ECO:0000259" key="5">
    <source>
        <dbReference type="PROSITE" id="PS51891"/>
    </source>
</evidence>
<evidence type="ECO:0000256" key="4">
    <source>
        <dbReference type="ARBA" id="ARBA00023239"/>
    </source>
</evidence>
<dbReference type="RefSeq" id="WP_318183265.1">
    <property type="nucleotide sequence ID" value="NZ_CABVIF010000002.1"/>
</dbReference>
<protein>
    <recommendedName>
        <fullName evidence="5">CENP-V/GFA domain-containing protein</fullName>
    </recommendedName>
</protein>
<evidence type="ECO:0000256" key="3">
    <source>
        <dbReference type="ARBA" id="ARBA00022833"/>
    </source>
</evidence>
<dbReference type="EMBL" id="CABVIF010000002">
    <property type="protein sequence ID" value="VVO76448.1"/>
    <property type="molecule type" value="Genomic_DNA"/>
</dbReference>
<dbReference type="Pfam" id="PF04828">
    <property type="entry name" value="GFA"/>
    <property type="match status" value="1"/>
</dbReference>